<gene>
    <name evidence="1" type="ORF">MEUPH1_LOCUS7026</name>
</gene>
<organism evidence="1 2">
    <name type="scientific">Macrosiphum euphorbiae</name>
    <name type="common">potato aphid</name>
    <dbReference type="NCBI Taxonomy" id="13131"/>
    <lineage>
        <taxon>Eukaryota</taxon>
        <taxon>Metazoa</taxon>
        <taxon>Ecdysozoa</taxon>
        <taxon>Arthropoda</taxon>
        <taxon>Hexapoda</taxon>
        <taxon>Insecta</taxon>
        <taxon>Pterygota</taxon>
        <taxon>Neoptera</taxon>
        <taxon>Paraneoptera</taxon>
        <taxon>Hemiptera</taxon>
        <taxon>Sternorrhyncha</taxon>
        <taxon>Aphidomorpha</taxon>
        <taxon>Aphidoidea</taxon>
        <taxon>Aphididae</taxon>
        <taxon>Macrosiphini</taxon>
        <taxon>Macrosiphum</taxon>
    </lineage>
</organism>
<protein>
    <submittedName>
        <fullName evidence="1">Uncharacterized protein</fullName>
    </submittedName>
</protein>
<dbReference type="EMBL" id="CARXXK010000001">
    <property type="protein sequence ID" value="CAI6350584.1"/>
    <property type="molecule type" value="Genomic_DNA"/>
</dbReference>
<comment type="caution">
    <text evidence="1">The sequence shown here is derived from an EMBL/GenBank/DDBJ whole genome shotgun (WGS) entry which is preliminary data.</text>
</comment>
<sequence>MKPLASALDKLQGEKKSYLGYVAPTILSIRLLLLNSTNRVYCKPLSLCIIQNLEKRFGYLFNLSSSNCSKSKAFIIASISHPKFKMNWVPIRYKSLCRKLFVSECNTLSAVINSCPNSGSSSEENDESDDDEFYNNLLENSFSKNFVNDKSNESECSTDRRSTNLAGIQSSSFLN</sequence>
<reference evidence="1 2" key="1">
    <citation type="submission" date="2023-01" db="EMBL/GenBank/DDBJ databases">
        <authorList>
            <person name="Whitehead M."/>
        </authorList>
    </citation>
    <scope>NUCLEOTIDE SEQUENCE [LARGE SCALE GENOMIC DNA]</scope>
</reference>
<accession>A0AAV0W478</accession>
<dbReference type="AlphaFoldDB" id="A0AAV0W478"/>
<dbReference type="Proteomes" id="UP001160148">
    <property type="component" value="Unassembled WGS sequence"/>
</dbReference>
<evidence type="ECO:0000313" key="2">
    <source>
        <dbReference type="Proteomes" id="UP001160148"/>
    </source>
</evidence>
<evidence type="ECO:0000313" key="1">
    <source>
        <dbReference type="EMBL" id="CAI6350584.1"/>
    </source>
</evidence>
<proteinExistence type="predicted"/>
<keyword evidence="2" id="KW-1185">Reference proteome</keyword>
<name>A0AAV0W478_9HEMI</name>